<keyword evidence="2" id="KW-1185">Reference proteome</keyword>
<dbReference type="Gramene" id="TuG1812G0200000378.01.T01">
    <property type="protein sequence ID" value="TuG1812G0200000378.01.T01.cds356706"/>
    <property type="gene ID" value="TuG1812G0200000378.01"/>
</dbReference>
<proteinExistence type="predicted"/>
<evidence type="ECO:0000313" key="2">
    <source>
        <dbReference type="Proteomes" id="UP000015106"/>
    </source>
</evidence>
<evidence type="ECO:0000313" key="1">
    <source>
        <dbReference type="EnsemblPlants" id="TuG1812G0200000378.01.T01.cds356706"/>
    </source>
</evidence>
<protein>
    <submittedName>
        <fullName evidence="1">Uncharacterized protein</fullName>
    </submittedName>
</protein>
<name>A0A8R7P9E8_TRIUA</name>
<dbReference type="EnsemblPlants" id="TuG1812G0200000378.01.T01">
    <property type="protein sequence ID" value="TuG1812G0200000378.01.T01.cds356706"/>
    <property type="gene ID" value="TuG1812G0200000378.01"/>
</dbReference>
<accession>A0A8R7P9E8</accession>
<reference evidence="2" key="1">
    <citation type="journal article" date="2013" name="Nature">
        <title>Draft genome of the wheat A-genome progenitor Triticum urartu.</title>
        <authorList>
            <person name="Ling H.Q."/>
            <person name="Zhao S."/>
            <person name="Liu D."/>
            <person name="Wang J."/>
            <person name="Sun H."/>
            <person name="Zhang C."/>
            <person name="Fan H."/>
            <person name="Li D."/>
            <person name="Dong L."/>
            <person name="Tao Y."/>
            <person name="Gao C."/>
            <person name="Wu H."/>
            <person name="Li Y."/>
            <person name="Cui Y."/>
            <person name="Guo X."/>
            <person name="Zheng S."/>
            <person name="Wang B."/>
            <person name="Yu K."/>
            <person name="Liang Q."/>
            <person name="Yang W."/>
            <person name="Lou X."/>
            <person name="Chen J."/>
            <person name="Feng M."/>
            <person name="Jian J."/>
            <person name="Zhang X."/>
            <person name="Luo G."/>
            <person name="Jiang Y."/>
            <person name="Liu J."/>
            <person name="Wang Z."/>
            <person name="Sha Y."/>
            <person name="Zhang B."/>
            <person name="Wu H."/>
            <person name="Tang D."/>
            <person name="Shen Q."/>
            <person name="Xue P."/>
            <person name="Zou S."/>
            <person name="Wang X."/>
            <person name="Liu X."/>
            <person name="Wang F."/>
            <person name="Yang Y."/>
            <person name="An X."/>
            <person name="Dong Z."/>
            <person name="Zhang K."/>
            <person name="Zhang X."/>
            <person name="Luo M.C."/>
            <person name="Dvorak J."/>
            <person name="Tong Y."/>
            <person name="Wang J."/>
            <person name="Yang H."/>
            <person name="Li Z."/>
            <person name="Wang D."/>
            <person name="Zhang A."/>
            <person name="Wang J."/>
        </authorList>
    </citation>
    <scope>NUCLEOTIDE SEQUENCE</scope>
    <source>
        <strain evidence="2">cv. G1812</strain>
    </source>
</reference>
<sequence>MDLEHLQLLDSHQPAAPPRPGDVAVRLDLGRQSLDGPRNRADQPWSLRQPCRIQTTGTRCFLHGLGLILLLFAKLLRVSFGRGFGMEGEGAVAVVSLSTRRHHLTNRRGALVSTIKGGSNVVMVRPPLVVRHLVRSPHLVGHVSLGHLLPTIHP</sequence>
<reference evidence="1" key="3">
    <citation type="submission" date="2022-06" db="UniProtKB">
        <authorList>
            <consortium name="EnsemblPlants"/>
        </authorList>
    </citation>
    <scope>IDENTIFICATION</scope>
</reference>
<organism evidence="1 2">
    <name type="scientific">Triticum urartu</name>
    <name type="common">Red wild einkorn</name>
    <name type="synonym">Crithodium urartu</name>
    <dbReference type="NCBI Taxonomy" id="4572"/>
    <lineage>
        <taxon>Eukaryota</taxon>
        <taxon>Viridiplantae</taxon>
        <taxon>Streptophyta</taxon>
        <taxon>Embryophyta</taxon>
        <taxon>Tracheophyta</taxon>
        <taxon>Spermatophyta</taxon>
        <taxon>Magnoliopsida</taxon>
        <taxon>Liliopsida</taxon>
        <taxon>Poales</taxon>
        <taxon>Poaceae</taxon>
        <taxon>BOP clade</taxon>
        <taxon>Pooideae</taxon>
        <taxon>Triticodae</taxon>
        <taxon>Triticeae</taxon>
        <taxon>Triticinae</taxon>
        <taxon>Triticum</taxon>
    </lineage>
</organism>
<dbReference type="AlphaFoldDB" id="A0A8R7P9E8"/>
<dbReference type="Proteomes" id="UP000015106">
    <property type="component" value="Chromosome 2"/>
</dbReference>
<reference evidence="1" key="2">
    <citation type="submission" date="2018-03" db="EMBL/GenBank/DDBJ databases">
        <title>The Triticum urartu genome reveals the dynamic nature of wheat genome evolution.</title>
        <authorList>
            <person name="Ling H."/>
            <person name="Ma B."/>
            <person name="Shi X."/>
            <person name="Liu H."/>
            <person name="Dong L."/>
            <person name="Sun H."/>
            <person name="Cao Y."/>
            <person name="Gao Q."/>
            <person name="Zheng S."/>
            <person name="Li Y."/>
            <person name="Yu Y."/>
            <person name="Du H."/>
            <person name="Qi M."/>
            <person name="Li Y."/>
            <person name="Yu H."/>
            <person name="Cui Y."/>
            <person name="Wang N."/>
            <person name="Chen C."/>
            <person name="Wu H."/>
            <person name="Zhao Y."/>
            <person name="Zhang J."/>
            <person name="Li Y."/>
            <person name="Zhou W."/>
            <person name="Zhang B."/>
            <person name="Hu W."/>
            <person name="Eijk M."/>
            <person name="Tang J."/>
            <person name="Witsenboer H."/>
            <person name="Zhao S."/>
            <person name="Li Z."/>
            <person name="Zhang A."/>
            <person name="Wang D."/>
            <person name="Liang C."/>
        </authorList>
    </citation>
    <scope>NUCLEOTIDE SEQUENCE [LARGE SCALE GENOMIC DNA]</scope>
    <source>
        <strain evidence="1">cv. G1812</strain>
    </source>
</reference>